<feature type="transmembrane region" description="Helical" evidence="1">
    <location>
        <begin position="302"/>
        <end position="323"/>
    </location>
</feature>
<evidence type="ECO:0000313" key="3">
    <source>
        <dbReference type="EMBL" id="SKC43400.1"/>
    </source>
</evidence>
<feature type="transmembrane region" description="Helical" evidence="1">
    <location>
        <begin position="175"/>
        <end position="191"/>
    </location>
</feature>
<name>A0A1T5IW56_9FIRM</name>
<reference evidence="3 4" key="1">
    <citation type="submission" date="2017-02" db="EMBL/GenBank/DDBJ databases">
        <authorList>
            <person name="Peterson S.W."/>
        </authorList>
    </citation>
    <scope>NUCLEOTIDE SEQUENCE [LARGE SCALE GENOMIC DNA]</scope>
    <source>
        <strain evidence="3 4">M1</strain>
    </source>
</reference>
<feature type="transmembrane region" description="Helical" evidence="1">
    <location>
        <begin position="238"/>
        <end position="262"/>
    </location>
</feature>
<feature type="transmembrane region" description="Helical" evidence="1">
    <location>
        <begin position="75"/>
        <end position="101"/>
    </location>
</feature>
<keyword evidence="4" id="KW-1185">Reference proteome</keyword>
<dbReference type="GO" id="GO:0080120">
    <property type="term" value="P:CAAX-box protein maturation"/>
    <property type="evidence" value="ECO:0007669"/>
    <property type="project" value="UniProtKB-ARBA"/>
</dbReference>
<proteinExistence type="predicted"/>
<sequence>MKKGNISILETNIMYLATALLLVTIGAYVQSINIKMGLIVTEYILVLMPVIILIKLKNINIKTFLRLNKLKLKHILIIVIITLLIYPVAVFFNMSMLTALSYFGLEIRPLPIPKASNLLEYINLFFIIAISAGICEEVFFRGLLLRVYGEKYKVAGIVITAILFGVFHFNLQNLLAPIVLGLVFGYLVYITDSIYAGIVGHIVNNGFAVTLTYLLNVLQKKISKYGDMVPQNIMPNTLQLFIGVIIMGVLAVITGMIAYWLIRIIKDDMIKSSYRNKGMEDETVIEKNNIDGNPIKKGKYRFVEFIPIAVVIAIYVIISILQFSI</sequence>
<evidence type="ECO:0000256" key="1">
    <source>
        <dbReference type="SAM" id="Phobius"/>
    </source>
</evidence>
<dbReference type="AlphaFoldDB" id="A0A1T5IW56"/>
<accession>A0A1T5IW56</accession>
<keyword evidence="1" id="KW-1133">Transmembrane helix</keyword>
<evidence type="ECO:0000313" key="4">
    <source>
        <dbReference type="Proteomes" id="UP000190285"/>
    </source>
</evidence>
<dbReference type="PANTHER" id="PTHR36435">
    <property type="entry name" value="SLR1288 PROTEIN"/>
    <property type="match status" value="1"/>
</dbReference>
<dbReference type="EMBL" id="FUZT01000001">
    <property type="protein sequence ID" value="SKC43400.1"/>
    <property type="molecule type" value="Genomic_DNA"/>
</dbReference>
<feature type="transmembrane region" description="Helical" evidence="1">
    <location>
        <begin position="198"/>
        <end position="218"/>
    </location>
</feature>
<dbReference type="GO" id="GO:0004175">
    <property type="term" value="F:endopeptidase activity"/>
    <property type="evidence" value="ECO:0007669"/>
    <property type="project" value="UniProtKB-ARBA"/>
</dbReference>
<feature type="transmembrane region" description="Helical" evidence="1">
    <location>
        <begin position="12"/>
        <end position="30"/>
    </location>
</feature>
<feature type="transmembrane region" description="Helical" evidence="1">
    <location>
        <begin position="36"/>
        <end position="54"/>
    </location>
</feature>
<dbReference type="PANTHER" id="PTHR36435:SF1">
    <property type="entry name" value="CAAX AMINO TERMINAL PROTEASE FAMILY PROTEIN"/>
    <property type="match status" value="1"/>
</dbReference>
<gene>
    <name evidence="3" type="ORF">SAMN02194393_00808</name>
</gene>
<evidence type="ECO:0000259" key="2">
    <source>
        <dbReference type="Pfam" id="PF02517"/>
    </source>
</evidence>
<feature type="domain" description="CAAX prenyl protease 2/Lysostaphin resistance protein A-like" evidence="2">
    <location>
        <begin position="122"/>
        <end position="206"/>
    </location>
</feature>
<feature type="transmembrane region" description="Helical" evidence="1">
    <location>
        <begin position="121"/>
        <end position="140"/>
    </location>
</feature>
<keyword evidence="1" id="KW-0812">Transmembrane</keyword>
<feature type="transmembrane region" description="Helical" evidence="1">
    <location>
        <begin position="152"/>
        <end position="169"/>
    </location>
</feature>
<dbReference type="InterPro" id="IPR052710">
    <property type="entry name" value="CAAX_protease"/>
</dbReference>
<dbReference type="OrthoDB" id="4177129at2"/>
<dbReference type="Proteomes" id="UP000190285">
    <property type="component" value="Unassembled WGS sequence"/>
</dbReference>
<dbReference type="InterPro" id="IPR003675">
    <property type="entry name" value="Rce1/LyrA-like_dom"/>
</dbReference>
<dbReference type="RefSeq" id="WP_079489501.1">
    <property type="nucleotide sequence ID" value="NZ_FUZT01000001.1"/>
</dbReference>
<dbReference type="STRING" id="36842.SAMN02194393_00808"/>
<dbReference type="Pfam" id="PF02517">
    <property type="entry name" value="Rce1-like"/>
    <property type="match status" value="1"/>
</dbReference>
<organism evidence="3 4">
    <name type="scientific">Maledivibacter halophilus</name>
    <dbReference type="NCBI Taxonomy" id="36842"/>
    <lineage>
        <taxon>Bacteria</taxon>
        <taxon>Bacillati</taxon>
        <taxon>Bacillota</taxon>
        <taxon>Clostridia</taxon>
        <taxon>Peptostreptococcales</taxon>
        <taxon>Caminicellaceae</taxon>
        <taxon>Maledivibacter</taxon>
    </lineage>
</organism>
<protein>
    <recommendedName>
        <fullName evidence="2">CAAX prenyl protease 2/Lysostaphin resistance protein A-like domain-containing protein</fullName>
    </recommendedName>
</protein>
<keyword evidence="1" id="KW-0472">Membrane</keyword>